<evidence type="ECO:0000313" key="3">
    <source>
        <dbReference type="Proteomes" id="UP001157167"/>
    </source>
</evidence>
<accession>A0ABQ6F5Q1</accession>
<dbReference type="InterPro" id="IPR027417">
    <property type="entry name" value="P-loop_NTPase"/>
</dbReference>
<comment type="caution">
    <text evidence="2">The sequence shown here is derived from an EMBL/GenBank/DDBJ whole genome shotgun (WGS) entry which is preliminary data.</text>
</comment>
<dbReference type="Proteomes" id="UP001157167">
    <property type="component" value="Unassembled WGS sequence"/>
</dbReference>
<dbReference type="Gene3D" id="3.40.50.300">
    <property type="entry name" value="P-loop containing nucleotide triphosphate hydrolases"/>
    <property type="match status" value="1"/>
</dbReference>
<name>A0ABQ6F5Q1_9RHOO</name>
<dbReference type="Pfam" id="PF13304">
    <property type="entry name" value="AAA_21"/>
    <property type="match status" value="1"/>
</dbReference>
<gene>
    <name evidence="2" type="ORF">GCM10007933_00180</name>
</gene>
<organism evidence="2 3">
    <name type="scientific">Zoogloea oryzae</name>
    <dbReference type="NCBI Taxonomy" id="310767"/>
    <lineage>
        <taxon>Bacteria</taxon>
        <taxon>Pseudomonadati</taxon>
        <taxon>Pseudomonadota</taxon>
        <taxon>Betaproteobacteria</taxon>
        <taxon>Rhodocyclales</taxon>
        <taxon>Zoogloeaceae</taxon>
        <taxon>Zoogloea</taxon>
    </lineage>
</organism>
<evidence type="ECO:0000313" key="2">
    <source>
        <dbReference type="EMBL" id="GLT20567.1"/>
    </source>
</evidence>
<sequence>MFDEPETHLHPPLLAALMHALRKILEKHESFCVVATHSPVVVQESLARSVKLIRREGSESIVRTPSSETFGESIGLITAEVFGLNAEATDYHAVLDKLVAVHRNHEEIEALFLHGQMSHQGRAYVMSRLMQAKEDYS</sequence>
<feature type="domain" description="ATPase AAA-type core" evidence="1">
    <location>
        <begin position="2"/>
        <end position="42"/>
    </location>
</feature>
<dbReference type="EMBL" id="BSPX01000001">
    <property type="protein sequence ID" value="GLT20567.1"/>
    <property type="molecule type" value="Genomic_DNA"/>
</dbReference>
<reference evidence="3" key="1">
    <citation type="journal article" date="2019" name="Int. J. Syst. Evol. Microbiol.">
        <title>The Global Catalogue of Microorganisms (GCM) 10K type strain sequencing project: providing services to taxonomists for standard genome sequencing and annotation.</title>
        <authorList>
            <consortium name="The Broad Institute Genomics Platform"/>
            <consortium name="The Broad Institute Genome Sequencing Center for Infectious Disease"/>
            <person name="Wu L."/>
            <person name="Ma J."/>
        </authorList>
    </citation>
    <scope>NUCLEOTIDE SEQUENCE [LARGE SCALE GENOMIC DNA]</scope>
    <source>
        <strain evidence="3">NBRC 102407</strain>
    </source>
</reference>
<keyword evidence="3" id="KW-1185">Reference proteome</keyword>
<evidence type="ECO:0000259" key="1">
    <source>
        <dbReference type="Pfam" id="PF13304"/>
    </source>
</evidence>
<dbReference type="SUPFAM" id="SSF52540">
    <property type="entry name" value="P-loop containing nucleoside triphosphate hydrolases"/>
    <property type="match status" value="1"/>
</dbReference>
<dbReference type="InterPro" id="IPR003959">
    <property type="entry name" value="ATPase_AAA_core"/>
</dbReference>
<proteinExistence type="predicted"/>
<protein>
    <recommendedName>
        <fullName evidence="1">ATPase AAA-type core domain-containing protein</fullName>
    </recommendedName>
</protein>